<dbReference type="PANTHER" id="PTHR31223">
    <property type="entry name" value="LOG FAMILY PROTEIN YJL055W"/>
    <property type="match status" value="1"/>
</dbReference>
<dbReference type="GO" id="GO:0005829">
    <property type="term" value="C:cytosol"/>
    <property type="evidence" value="ECO:0007669"/>
    <property type="project" value="TreeGrafter"/>
</dbReference>
<dbReference type="InterPro" id="IPR031100">
    <property type="entry name" value="LOG_fam"/>
</dbReference>
<gene>
    <name evidence="3" type="ORF">F4148_06975</name>
</gene>
<organism evidence="3">
    <name type="scientific">Caldilineaceae bacterium SB0675_bin_29</name>
    <dbReference type="NCBI Taxonomy" id="2605266"/>
    <lineage>
        <taxon>Bacteria</taxon>
        <taxon>Bacillati</taxon>
        <taxon>Chloroflexota</taxon>
        <taxon>Caldilineae</taxon>
        <taxon>Caldilineales</taxon>
        <taxon>Caldilineaceae</taxon>
    </lineage>
</organism>
<accession>A0A6B1G2M8</accession>
<dbReference type="GO" id="GO:0016799">
    <property type="term" value="F:hydrolase activity, hydrolyzing N-glycosyl compounds"/>
    <property type="evidence" value="ECO:0007669"/>
    <property type="project" value="TreeGrafter"/>
</dbReference>
<dbReference type="SUPFAM" id="SSF102405">
    <property type="entry name" value="MCP/YpsA-like"/>
    <property type="match status" value="1"/>
</dbReference>
<dbReference type="InterPro" id="IPR005269">
    <property type="entry name" value="LOG"/>
</dbReference>
<sequence length="200" mass="21633">MNEQRRFERICVFCGSSPGVDGDYTLQAAAMGEEIARRGYGLVYGGGNLGLMGAVSRAAHDGGATVYGIIPGPLAAKEIAGETIGHIEVVETMHQRKARMAELADAFVTLPGGIGTLEELFETISWIQLGIHNKPMGLLNVKGFFDPLRQMLAHQIEQGFIADRYRHLLVVEDQPSALVDGLLCHQTPESSVQWITSAQA</sequence>
<proteinExistence type="inferred from homology"/>
<dbReference type="Pfam" id="PF03641">
    <property type="entry name" value="Lysine_decarbox"/>
    <property type="match status" value="1"/>
</dbReference>
<dbReference type="Gene3D" id="3.40.50.450">
    <property type="match status" value="1"/>
</dbReference>
<dbReference type="NCBIfam" id="TIGR00730">
    <property type="entry name" value="Rossman fold protein, TIGR00730 family"/>
    <property type="match status" value="1"/>
</dbReference>
<dbReference type="EMBL" id="VYDA01000265">
    <property type="protein sequence ID" value="MYH61505.1"/>
    <property type="molecule type" value="Genomic_DNA"/>
</dbReference>
<evidence type="ECO:0000256" key="1">
    <source>
        <dbReference type="ARBA" id="ARBA00006763"/>
    </source>
</evidence>
<dbReference type="GO" id="GO:0009691">
    <property type="term" value="P:cytokinin biosynthetic process"/>
    <property type="evidence" value="ECO:0007669"/>
    <property type="project" value="UniProtKB-UniRule"/>
</dbReference>
<dbReference type="AlphaFoldDB" id="A0A6B1G2M8"/>
<comment type="similarity">
    <text evidence="1 2">Belongs to the LOG family.</text>
</comment>
<protein>
    <recommendedName>
        <fullName evidence="2">Cytokinin riboside 5'-monophosphate phosphoribohydrolase</fullName>
        <ecNumber evidence="2">3.2.2.n1</ecNumber>
    </recommendedName>
</protein>
<evidence type="ECO:0000256" key="2">
    <source>
        <dbReference type="RuleBase" id="RU363015"/>
    </source>
</evidence>
<comment type="caution">
    <text evidence="3">The sequence shown here is derived from an EMBL/GenBank/DDBJ whole genome shotgun (WGS) entry which is preliminary data.</text>
</comment>
<keyword evidence="2" id="KW-0203">Cytokinin biosynthesis</keyword>
<keyword evidence="2" id="KW-0378">Hydrolase</keyword>
<dbReference type="PANTHER" id="PTHR31223:SF70">
    <property type="entry name" value="LOG FAMILY PROTEIN YJL055W"/>
    <property type="match status" value="1"/>
</dbReference>
<name>A0A6B1G2M8_9CHLR</name>
<evidence type="ECO:0000313" key="3">
    <source>
        <dbReference type="EMBL" id="MYH61505.1"/>
    </source>
</evidence>
<dbReference type="EC" id="3.2.2.n1" evidence="2"/>
<reference evidence="3" key="1">
    <citation type="submission" date="2019-09" db="EMBL/GenBank/DDBJ databases">
        <title>Characterisation of the sponge microbiome using genome-centric metagenomics.</title>
        <authorList>
            <person name="Engelberts J.P."/>
            <person name="Robbins S.J."/>
            <person name="De Goeij J.M."/>
            <person name="Aranda M."/>
            <person name="Bell S.C."/>
            <person name="Webster N.S."/>
        </authorList>
    </citation>
    <scope>NUCLEOTIDE SEQUENCE</scope>
    <source>
        <strain evidence="3">SB0675_bin_29</strain>
    </source>
</reference>